<dbReference type="EMBL" id="QKTX01000003">
    <property type="protein sequence ID" value="PZV85370.1"/>
    <property type="molecule type" value="Genomic_DNA"/>
</dbReference>
<dbReference type="Gene3D" id="3.30.460.10">
    <property type="entry name" value="Beta Polymerase, domain 2"/>
    <property type="match status" value="1"/>
</dbReference>
<gene>
    <name evidence="2" type="ORF">CLV31_103162</name>
</gene>
<accession>A0A326RVY8</accession>
<dbReference type="SUPFAM" id="SSF81301">
    <property type="entry name" value="Nucleotidyltransferase"/>
    <property type="match status" value="1"/>
</dbReference>
<dbReference type="InterPro" id="IPR043519">
    <property type="entry name" value="NT_sf"/>
</dbReference>
<keyword evidence="3" id="KW-1185">Reference proteome</keyword>
<dbReference type="InterPro" id="IPR052930">
    <property type="entry name" value="TA_antitoxin_MntA"/>
</dbReference>
<dbReference type="PANTHER" id="PTHR43852">
    <property type="entry name" value="NUCLEOTIDYLTRANSFERASE"/>
    <property type="match status" value="1"/>
</dbReference>
<organism evidence="2 3">
    <name type="scientific">Algoriphagus aquaeductus</name>
    <dbReference type="NCBI Taxonomy" id="475299"/>
    <lineage>
        <taxon>Bacteria</taxon>
        <taxon>Pseudomonadati</taxon>
        <taxon>Bacteroidota</taxon>
        <taxon>Cytophagia</taxon>
        <taxon>Cytophagales</taxon>
        <taxon>Cyclobacteriaceae</taxon>
        <taxon>Algoriphagus</taxon>
    </lineage>
</organism>
<dbReference type="Proteomes" id="UP000248917">
    <property type="component" value="Unassembled WGS sequence"/>
</dbReference>
<evidence type="ECO:0000313" key="3">
    <source>
        <dbReference type="Proteomes" id="UP000248917"/>
    </source>
</evidence>
<dbReference type="RefSeq" id="WP_111391832.1">
    <property type="nucleotide sequence ID" value="NZ_QKTX01000003.1"/>
</dbReference>
<dbReference type="AlphaFoldDB" id="A0A326RVY8"/>
<dbReference type="InterPro" id="IPR041633">
    <property type="entry name" value="Polbeta"/>
</dbReference>
<comment type="caution">
    <text evidence="2">The sequence shown here is derived from an EMBL/GenBank/DDBJ whole genome shotgun (WGS) entry which is preliminary data.</text>
</comment>
<evidence type="ECO:0000259" key="1">
    <source>
        <dbReference type="Pfam" id="PF18765"/>
    </source>
</evidence>
<sequence length="111" mass="12687">MESIALNLDELAKLRKILSENGVSKAFLFGSVVTKNFDPDKSDLDILVDLEEKDPLKRGEKLLSIWDEIEFALGRRVDLVNLESLKNPILIEEIHKSKVLCYDREGEKMDV</sequence>
<feature type="domain" description="Polymerase beta nucleotidyltransferase" evidence="1">
    <location>
        <begin position="13"/>
        <end position="105"/>
    </location>
</feature>
<dbReference type="OrthoDB" id="9793933at2"/>
<name>A0A326RVY8_9BACT</name>
<protein>
    <recommendedName>
        <fullName evidence="1">Polymerase beta nucleotidyltransferase domain-containing protein</fullName>
    </recommendedName>
</protein>
<dbReference type="CDD" id="cd05403">
    <property type="entry name" value="NT_KNTase_like"/>
    <property type="match status" value="1"/>
</dbReference>
<dbReference type="Pfam" id="PF18765">
    <property type="entry name" value="Polbeta"/>
    <property type="match status" value="1"/>
</dbReference>
<dbReference type="PANTHER" id="PTHR43852:SF2">
    <property type="entry name" value="PROTEIN ADENYLYLTRANSFERASE MNTA"/>
    <property type="match status" value="1"/>
</dbReference>
<evidence type="ECO:0000313" key="2">
    <source>
        <dbReference type="EMBL" id="PZV85370.1"/>
    </source>
</evidence>
<reference evidence="2 3" key="1">
    <citation type="submission" date="2018-06" db="EMBL/GenBank/DDBJ databases">
        <title>Genomic Encyclopedia of Archaeal and Bacterial Type Strains, Phase II (KMG-II): from individual species to whole genera.</title>
        <authorList>
            <person name="Goeker M."/>
        </authorList>
    </citation>
    <scope>NUCLEOTIDE SEQUENCE [LARGE SCALE GENOMIC DNA]</scope>
    <source>
        <strain evidence="2 3">T4</strain>
    </source>
</reference>
<proteinExistence type="predicted"/>